<dbReference type="InterPro" id="IPR036868">
    <property type="entry name" value="TusA-like_sf"/>
</dbReference>
<protein>
    <submittedName>
        <fullName evidence="3">SirA-like domain-containing protein</fullName>
    </submittedName>
</protein>
<proteinExistence type="inferred from homology"/>
<evidence type="ECO:0000313" key="3">
    <source>
        <dbReference type="EMBL" id="AEJ61943.1"/>
    </source>
</evidence>
<dbReference type="Proteomes" id="UP000007254">
    <property type="component" value="Chromosome"/>
</dbReference>
<evidence type="ECO:0000259" key="2">
    <source>
        <dbReference type="Pfam" id="PF01206"/>
    </source>
</evidence>
<dbReference type="Pfam" id="PF01206">
    <property type="entry name" value="TusA"/>
    <property type="match status" value="1"/>
</dbReference>
<accession>G0GBD4</accession>
<dbReference type="Gene3D" id="3.30.110.40">
    <property type="entry name" value="TusA-like domain"/>
    <property type="match status" value="1"/>
</dbReference>
<dbReference type="HOGENOM" id="CLU_165255_2_1_12"/>
<dbReference type="OrthoDB" id="9803707at2"/>
<dbReference type="STRING" id="869211.Spith_1683"/>
<dbReference type="InterPro" id="IPR001455">
    <property type="entry name" value="TusA-like"/>
</dbReference>
<organism evidence="3 4">
    <name type="scientific">Winmispira thermophila (strain ATCC 700085 / DSM 6578 / Z-1203)</name>
    <name type="common">Spirochaeta thermophila</name>
    <dbReference type="NCBI Taxonomy" id="869211"/>
    <lineage>
        <taxon>Bacteria</taxon>
        <taxon>Pseudomonadati</taxon>
        <taxon>Spirochaetota</taxon>
        <taxon>Spirochaetia</taxon>
        <taxon>Winmispirales</taxon>
        <taxon>Winmispiraceae</taxon>
        <taxon>Winmispira</taxon>
    </lineage>
</organism>
<dbReference type="PANTHER" id="PTHR33279:SF19">
    <property type="entry name" value="SSL1707 PROTEIN"/>
    <property type="match status" value="1"/>
</dbReference>
<evidence type="ECO:0000313" key="4">
    <source>
        <dbReference type="Proteomes" id="UP000007254"/>
    </source>
</evidence>
<name>G0GBD4_WINT7</name>
<dbReference type="KEGG" id="stq:Spith_1683"/>
<comment type="similarity">
    <text evidence="1">Belongs to the sulfur carrier protein TusA family.</text>
</comment>
<dbReference type="SUPFAM" id="SSF64307">
    <property type="entry name" value="SirA-like"/>
    <property type="match status" value="1"/>
</dbReference>
<feature type="domain" description="UPF0033" evidence="2">
    <location>
        <begin position="3"/>
        <end position="72"/>
    </location>
</feature>
<dbReference type="RefSeq" id="WP_014625272.1">
    <property type="nucleotide sequence ID" value="NC_017583.1"/>
</dbReference>
<keyword evidence="4" id="KW-1185">Reference proteome</keyword>
<dbReference type="PANTHER" id="PTHR33279">
    <property type="entry name" value="SULFUR CARRIER PROTEIN YEDF-RELATED"/>
    <property type="match status" value="1"/>
</dbReference>
<evidence type="ECO:0000256" key="1">
    <source>
        <dbReference type="ARBA" id="ARBA00008984"/>
    </source>
</evidence>
<dbReference type="CDD" id="cd00291">
    <property type="entry name" value="SirA_YedF_YeeD"/>
    <property type="match status" value="1"/>
</dbReference>
<gene>
    <name evidence="3" type="ordered locus">Spith_1683</name>
</gene>
<sequence>MRRLDITRDTCPMTFVKTKLELEKLEPGEVLEVYLSEGEPLDNVPKTAREQGYEVLDISHVEGGTYLVRIRKPGGGG</sequence>
<reference evidence="3 4" key="1">
    <citation type="submission" date="2011-06" db="EMBL/GenBank/DDBJ databases">
        <title>The complete genome of Spirochaeta thermophila DSM 6578.</title>
        <authorList>
            <consortium name="US DOE Joint Genome Institute (JGI-PGF)"/>
            <person name="Lucas S."/>
            <person name="Lapidus A."/>
            <person name="Bruce D."/>
            <person name="Goodwin L."/>
            <person name="Pitluck S."/>
            <person name="Peters L."/>
            <person name="Kyrpides N."/>
            <person name="Mavromatis K."/>
            <person name="Ivanova N."/>
            <person name="Mikailova N."/>
            <person name="Pagani I."/>
            <person name="Chertkov O."/>
            <person name="Detter J.C."/>
            <person name="Tapia R."/>
            <person name="Han C."/>
            <person name="Land M."/>
            <person name="Hauser L."/>
            <person name="Markowitz V."/>
            <person name="Cheng J.-F."/>
            <person name="Hugenholtz P."/>
            <person name="Woyke T."/>
            <person name="Wu D."/>
            <person name="Spring S."/>
            <person name="Merkhoffer B."/>
            <person name="Schneider S."/>
            <person name="Klenk H.-P."/>
            <person name="Eisen J.A."/>
        </authorList>
    </citation>
    <scope>NUCLEOTIDE SEQUENCE [LARGE SCALE GENOMIC DNA]</scope>
    <source>
        <strain evidence="4">ATCC 700085 / DSM 6578 / Z-1203</strain>
    </source>
</reference>
<dbReference type="AlphaFoldDB" id="G0GBD4"/>
<dbReference type="EMBL" id="CP002903">
    <property type="protein sequence ID" value="AEJ61943.1"/>
    <property type="molecule type" value="Genomic_DNA"/>
</dbReference>